<keyword evidence="8" id="KW-1185">Reference proteome</keyword>
<dbReference type="GO" id="GO:0022857">
    <property type="term" value="F:transmembrane transporter activity"/>
    <property type="evidence" value="ECO:0007669"/>
    <property type="project" value="InterPro"/>
</dbReference>
<evidence type="ECO:0000256" key="1">
    <source>
        <dbReference type="ARBA" id="ARBA00004651"/>
    </source>
</evidence>
<feature type="transmembrane region" description="Helical" evidence="6">
    <location>
        <begin position="59"/>
        <end position="81"/>
    </location>
</feature>
<feature type="transmembrane region" description="Helical" evidence="6">
    <location>
        <begin position="304"/>
        <end position="327"/>
    </location>
</feature>
<feature type="transmembrane region" description="Helical" evidence="6">
    <location>
        <begin position="12"/>
        <end position="39"/>
    </location>
</feature>
<dbReference type="InterPro" id="IPR001851">
    <property type="entry name" value="ABC_transp_permease"/>
</dbReference>
<sequence length="379" mass="40738">MASNKSSLKEKLISSSLSFTLFSVLVGLITGAIALLIAGYNPLEAYGVILRGIFSKPKYIAWTIIYATPLIMTGLSVTFAFRTGLFNIGAEGQFIIGALVATLIGYFLNLPPVIHVIVVFLTAAIASGIWGGIAGYLKAKFGIHEVIATIMLNWIALYLNTYIVMLPGFKRPESESSYKILDSASTMILKGWKESEAGIQWLSNHPILKDIFKAPVNWGFLIAILLAALVWYILNKTTLGYELRSVGFNKYAAEYGGINVDKSMVTSMVIAGALAGIAGAVQVTGYTECVSKLAAMEGYGFDGIAVSLIGGNTAFGNIFAGLLFGALKYAGPNIQFALNAPAEMVDIVIGTIVFFIAIPKFVKMVFTTFAKERGEKNVK</sequence>
<dbReference type="PANTHER" id="PTHR47089">
    <property type="entry name" value="ABC TRANSPORTER, PERMEASE PROTEIN"/>
    <property type="match status" value="1"/>
</dbReference>
<organism evidence="7 8">
    <name type="scientific">Caldisalinibacter kiritimatiensis</name>
    <dbReference type="NCBI Taxonomy" id="1304284"/>
    <lineage>
        <taxon>Bacteria</taxon>
        <taxon>Bacillati</taxon>
        <taxon>Bacillota</taxon>
        <taxon>Tissierellia</taxon>
        <taxon>Tissierellales</taxon>
        <taxon>Thermohalobacteraceae</taxon>
        <taxon>Caldisalinibacter</taxon>
    </lineage>
</organism>
<keyword evidence="3 6" id="KW-0812">Transmembrane</keyword>
<dbReference type="AlphaFoldDB" id="R1CBC4"/>
<feature type="transmembrane region" description="Helical" evidence="6">
    <location>
        <begin position="347"/>
        <end position="366"/>
    </location>
</feature>
<keyword evidence="4 6" id="KW-1133">Transmembrane helix</keyword>
<feature type="transmembrane region" description="Helical" evidence="6">
    <location>
        <begin position="146"/>
        <end position="169"/>
    </location>
</feature>
<evidence type="ECO:0000256" key="5">
    <source>
        <dbReference type="ARBA" id="ARBA00023136"/>
    </source>
</evidence>
<dbReference type="eggNOG" id="COG4603">
    <property type="taxonomic scope" value="Bacteria"/>
</dbReference>
<protein>
    <submittedName>
        <fullName evidence="7">Unspecified monosaccharide ABC transport system, permease component Ia / Ib</fullName>
    </submittedName>
</protein>
<evidence type="ECO:0000313" key="7">
    <source>
        <dbReference type="EMBL" id="EOC99614.1"/>
    </source>
</evidence>
<gene>
    <name evidence="7" type="ORF">L21TH_2350</name>
</gene>
<dbReference type="OrthoDB" id="45037at2"/>
<dbReference type="EMBL" id="ARZA01000260">
    <property type="protein sequence ID" value="EOC99614.1"/>
    <property type="molecule type" value="Genomic_DNA"/>
</dbReference>
<dbReference type="Proteomes" id="UP000013378">
    <property type="component" value="Unassembled WGS sequence"/>
</dbReference>
<evidence type="ECO:0000256" key="4">
    <source>
        <dbReference type="ARBA" id="ARBA00022989"/>
    </source>
</evidence>
<accession>R1CBC4</accession>
<feature type="transmembrane region" description="Helical" evidence="6">
    <location>
        <begin position="114"/>
        <end position="134"/>
    </location>
</feature>
<feature type="transmembrane region" description="Helical" evidence="6">
    <location>
        <begin position="88"/>
        <end position="108"/>
    </location>
</feature>
<dbReference type="RefSeq" id="WP_006316648.1">
    <property type="nucleotide sequence ID" value="NZ_ARZA01000260.1"/>
</dbReference>
<dbReference type="PATRIC" id="fig|1304284.3.peg.2299"/>
<evidence type="ECO:0000256" key="3">
    <source>
        <dbReference type="ARBA" id="ARBA00022692"/>
    </source>
</evidence>
<keyword evidence="5 6" id="KW-0472">Membrane</keyword>
<dbReference type="CDD" id="cd06580">
    <property type="entry name" value="TM_PBP1_transp_TpRbsC_like"/>
    <property type="match status" value="1"/>
</dbReference>
<keyword evidence="2" id="KW-1003">Cell membrane</keyword>
<evidence type="ECO:0000256" key="2">
    <source>
        <dbReference type="ARBA" id="ARBA00022475"/>
    </source>
</evidence>
<dbReference type="Pfam" id="PF02653">
    <property type="entry name" value="BPD_transp_2"/>
    <property type="match status" value="1"/>
</dbReference>
<dbReference type="GO" id="GO:0005886">
    <property type="term" value="C:plasma membrane"/>
    <property type="evidence" value="ECO:0007669"/>
    <property type="project" value="UniProtKB-SubCell"/>
</dbReference>
<reference evidence="7 8" key="1">
    <citation type="journal article" date="2015" name="Geomicrobiol. J.">
        <title>Caldisalinibacter kiritimatiensis gen. nov., sp. nov., a moderately thermohalophilic thiosulfate-reducing bacterium from a hypersaline microbial mat.</title>
        <authorList>
            <person name="Ben Hania W."/>
            <person name="Joseph M."/>
            <person name="Fiebig A."/>
            <person name="Bunk B."/>
            <person name="Klenk H.-P."/>
            <person name="Fardeau M.-L."/>
            <person name="Spring S."/>
        </authorList>
    </citation>
    <scope>NUCLEOTIDE SEQUENCE [LARGE SCALE GENOMIC DNA]</scope>
    <source>
        <strain evidence="7 8">L21-TH-D2</strain>
    </source>
</reference>
<evidence type="ECO:0000313" key="8">
    <source>
        <dbReference type="Proteomes" id="UP000013378"/>
    </source>
</evidence>
<comment type="caution">
    <text evidence="7">The sequence shown here is derived from an EMBL/GenBank/DDBJ whole genome shotgun (WGS) entry which is preliminary data.</text>
</comment>
<name>R1CBC4_9FIRM</name>
<comment type="subcellular location">
    <subcellularLocation>
        <location evidence="1">Cell membrane</location>
        <topology evidence="1">Multi-pass membrane protein</topology>
    </subcellularLocation>
</comment>
<dbReference type="PANTHER" id="PTHR47089:SF1">
    <property type="entry name" value="GUANOSINE ABC TRANSPORTER PERMEASE PROTEIN NUPP"/>
    <property type="match status" value="1"/>
</dbReference>
<proteinExistence type="predicted"/>
<feature type="transmembrane region" description="Helical" evidence="6">
    <location>
        <begin position="216"/>
        <end position="234"/>
    </location>
</feature>
<dbReference type="STRING" id="1304284.L21TH_2350"/>
<evidence type="ECO:0000256" key="6">
    <source>
        <dbReference type="SAM" id="Phobius"/>
    </source>
</evidence>